<dbReference type="EMBL" id="JABANO010031078">
    <property type="protein sequence ID" value="KAF4710832.1"/>
    <property type="molecule type" value="Genomic_DNA"/>
</dbReference>
<name>A0A7J6QRK8_PEROL</name>
<dbReference type="EMBL" id="JABANP010000765">
    <property type="protein sequence ID" value="KAF4679225.1"/>
    <property type="molecule type" value="Genomic_DNA"/>
</dbReference>
<accession>A0A7J6QRK8</accession>
<protein>
    <submittedName>
        <fullName evidence="2">Uncharacterized protein</fullName>
    </submittedName>
</protein>
<dbReference type="Proteomes" id="UP000553632">
    <property type="component" value="Unassembled WGS sequence"/>
</dbReference>
<dbReference type="Proteomes" id="UP000541610">
    <property type="component" value="Unassembled WGS sequence"/>
</dbReference>
<comment type="caution">
    <text evidence="2">The sequence shown here is derived from an EMBL/GenBank/DDBJ whole genome shotgun (WGS) entry which is preliminary data.</text>
</comment>
<reference evidence="3 4" key="1">
    <citation type="submission" date="2020-04" db="EMBL/GenBank/DDBJ databases">
        <title>Perkinsus olseni comparative genomics.</title>
        <authorList>
            <person name="Bogema D.R."/>
        </authorList>
    </citation>
    <scope>NUCLEOTIDE SEQUENCE [LARGE SCALE GENOMIC DNA]</scope>
    <source>
        <strain evidence="1">00978-12</strain>
        <strain evidence="2 4">ATCC PRA-207</strain>
    </source>
</reference>
<evidence type="ECO:0000313" key="2">
    <source>
        <dbReference type="EMBL" id="KAF4710832.1"/>
    </source>
</evidence>
<sequence length="120" mass="13370">MSYTVHPVHIHGREYTGSIFWTHARQVNLPESEFSLTCAKEDGTAALRALGYKIRWTDLCPDIACCQLPGADTIAVYSKFPSTLTFMGPGAEWIRRTVIADLLTSKTERPVTFRDKAHGA</sequence>
<gene>
    <name evidence="1" type="ORF">FOZ60_015330</name>
    <name evidence="2" type="ORF">FOZ63_018101</name>
</gene>
<proteinExistence type="predicted"/>
<keyword evidence="4" id="KW-1185">Reference proteome</keyword>
<evidence type="ECO:0000313" key="1">
    <source>
        <dbReference type="EMBL" id="KAF4679225.1"/>
    </source>
</evidence>
<dbReference type="AlphaFoldDB" id="A0A7J6QRK8"/>
<evidence type="ECO:0000313" key="4">
    <source>
        <dbReference type="Proteomes" id="UP000553632"/>
    </source>
</evidence>
<evidence type="ECO:0000313" key="3">
    <source>
        <dbReference type="Proteomes" id="UP000541610"/>
    </source>
</evidence>
<organism evidence="2 4">
    <name type="scientific">Perkinsus olseni</name>
    <name type="common">Perkinsus atlanticus</name>
    <dbReference type="NCBI Taxonomy" id="32597"/>
    <lineage>
        <taxon>Eukaryota</taxon>
        <taxon>Sar</taxon>
        <taxon>Alveolata</taxon>
        <taxon>Perkinsozoa</taxon>
        <taxon>Perkinsea</taxon>
        <taxon>Perkinsida</taxon>
        <taxon>Perkinsidae</taxon>
        <taxon>Perkinsus</taxon>
    </lineage>
</organism>